<evidence type="ECO:0000313" key="9">
    <source>
        <dbReference type="Proteomes" id="UP000190037"/>
    </source>
</evidence>
<dbReference type="STRING" id="159449.B4N89_30585"/>
<evidence type="ECO:0000259" key="6">
    <source>
        <dbReference type="Pfam" id="PF01154"/>
    </source>
</evidence>
<dbReference type="Pfam" id="PF08540">
    <property type="entry name" value="HMG_CoA_synt_C"/>
    <property type="match status" value="1"/>
</dbReference>
<feature type="active site" description="Proton donor/acceptor" evidence="3">
    <location>
        <position position="83"/>
    </location>
</feature>
<proteinExistence type="inferred from homology"/>
<comment type="caution">
    <text evidence="8">The sequence shown here is derived from an EMBL/GenBank/DDBJ whole genome shotgun (WGS) entry which is preliminary data.</text>
</comment>
<dbReference type="CDD" id="cd00827">
    <property type="entry name" value="init_cond_enzymes"/>
    <property type="match status" value="1"/>
</dbReference>
<evidence type="ECO:0000256" key="5">
    <source>
        <dbReference type="SAM" id="MobiDB-lite"/>
    </source>
</evidence>
<sequence>MPADRPIGIHDLSFSTTSLVLTHAELAAHTGAALGKYHHGIGQKEMSVPAVDEDIVTMAADAAAPIIERHGAGRIRTVLFATETSIDQSKAAGVYVHSLLGLPPNVRVVELKQACYGATAALQFATALVHRDPTQHVLVFAADIARYELDTPGEATQGAAAAAMLITAEPALVEINAPSGLFTHDVMDFWRPNHRTTALVDGKKSLTAYLTALAGAWHDHRAHHGPPIEEIHTVCYHQPFTRMAHKAHRHLLETAGTPADTATIEHAVAPTIRYNEIIGNSYTASLYLALAALLEEDDKLDGRTLGFFSYGSGSVAEFFTGQVTPGYRTALRTRAHREAIARRSPIDYDTYRRLHTQPPHTDGGRHALPHRTRGRYRLAEIHDHQRIYEPAPTRGETHPATEGP</sequence>
<name>A0A1T3P6V1_9ACTN</name>
<dbReference type="InterPro" id="IPR016039">
    <property type="entry name" value="Thiolase-like"/>
</dbReference>
<keyword evidence="2" id="KW-0808">Transferase</keyword>
<feature type="region of interest" description="Disordered" evidence="5">
    <location>
        <begin position="385"/>
        <end position="404"/>
    </location>
</feature>
<dbReference type="InterPro" id="IPR013746">
    <property type="entry name" value="HMG_CoA_synt_C_dom"/>
</dbReference>
<dbReference type="Proteomes" id="UP000190037">
    <property type="component" value="Unassembled WGS sequence"/>
</dbReference>
<dbReference type="GO" id="GO:0006084">
    <property type="term" value="P:acetyl-CoA metabolic process"/>
    <property type="evidence" value="ECO:0007669"/>
    <property type="project" value="InterPro"/>
</dbReference>
<dbReference type="RefSeq" id="WP_078978987.1">
    <property type="nucleotide sequence ID" value="NZ_MWQN01000001.1"/>
</dbReference>
<comment type="similarity">
    <text evidence="1">Belongs to the thiolase-like superfamily. HMG-CoA synthase family.</text>
</comment>
<keyword evidence="9" id="KW-1185">Reference proteome</keyword>
<accession>A0A1T3P6V1</accession>
<organism evidence="8 9">
    <name type="scientific">Embleya scabrispora</name>
    <dbReference type="NCBI Taxonomy" id="159449"/>
    <lineage>
        <taxon>Bacteria</taxon>
        <taxon>Bacillati</taxon>
        <taxon>Actinomycetota</taxon>
        <taxon>Actinomycetes</taxon>
        <taxon>Kitasatosporales</taxon>
        <taxon>Streptomycetaceae</taxon>
        <taxon>Embleya</taxon>
    </lineage>
</organism>
<evidence type="ECO:0000313" key="8">
    <source>
        <dbReference type="EMBL" id="OPC84691.1"/>
    </source>
</evidence>
<dbReference type="GO" id="GO:0004421">
    <property type="term" value="F:hydroxymethylglutaryl-CoA synthase activity"/>
    <property type="evidence" value="ECO:0007669"/>
    <property type="project" value="InterPro"/>
</dbReference>
<dbReference type="NCBIfam" id="TIGR01835">
    <property type="entry name" value="HMG-CoA-S_prok"/>
    <property type="match status" value="1"/>
</dbReference>
<dbReference type="OrthoDB" id="9769523at2"/>
<feature type="domain" description="Hydroxymethylglutaryl-coenzyme A synthase C-terminal" evidence="7">
    <location>
        <begin position="264"/>
        <end position="326"/>
    </location>
</feature>
<feature type="active site" description="Proton donor/acceptor" evidence="3">
    <location>
        <position position="237"/>
    </location>
</feature>
<dbReference type="InterPro" id="IPR013528">
    <property type="entry name" value="HMG_CoA_synth_N"/>
</dbReference>
<dbReference type="SUPFAM" id="SSF53901">
    <property type="entry name" value="Thiolase-like"/>
    <property type="match status" value="2"/>
</dbReference>
<feature type="compositionally biased region" description="Basic and acidic residues" evidence="5">
    <location>
        <begin position="395"/>
        <end position="404"/>
    </location>
</feature>
<feature type="active site" description="Acyl-thioester intermediate" evidence="3">
    <location>
        <position position="115"/>
    </location>
</feature>
<reference evidence="8 9" key="1">
    <citation type="submission" date="2017-03" db="EMBL/GenBank/DDBJ databases">
        <title>Draft genome sequence of Streptomyces scabrisporus NF3, endophyte isolated from Amphipterygium adstringens.</title>
        <authorList>
            <person name="Vazquez M."/>
            <person name="Ceapa C.D."/>
            <person name="Rodriguez Luna D."/>
            <person name="Sanchez Esquivel S."/>
        </authorList>
    </citation>
    <scope>NUCLEOTIDE SEQUENCE [LARGE SCALE GENOMIC DNA]</scope>
    <source>
        <strain evidence="8 9">NF3</strain>
    </source>
</reference>
<dbReference type="Pfam" id="PF01154">
    <property type="entry name" value="HMG_CoA_synt_N"/>
    <property type="match status" value="1"/>
</dbReference>
<dbReference type="PANTHER" id="PTHR43323:SF2">
    <property type="entry name" value="HYDROXYMETHYLGLUTARYL-COA SYNTHASE"/>
    <property type="match status" value="1"/>
</dbReference>
<evidence type="ECO:0000256" key="4">
    <source>
        <dbReference type="PIRSR" id="PIRSR611554-2"/>
    </source>
</evidence>
<feature type="binding site" evidence="4">
    <location>
        <position position="280"/>
    </location>
    <ligand>
        <name>(3S)-3-hydroxy-3-methylglutaryl-CoA</name>
        <dbReference type="ChEBI" id="CHEBI:43074"/>
    </ligand>
</feature>
<feature type="binding site" evidence="4">
    <location>
        <position position="246"/>
    </location>
    <ligand>
        <name>(3S)-3-hydroxy-3-methylglutaryl-CoA</name>
        <dbReference type="ChEBI" id="CHEBI:43074"/>
    </ligand>
</feature>
<dbReference type="PANTHER" id="PTHR43323">
    <property type="entry name" value="3-HYDROXY-3-METHYLGLUTARYL COENZYME A SYNTHASE"/>
    <property type="match status" value="1"/>
</dbReference>
<gene>
    <name evidence="8" type="ORF">B4N89_30585</name>
</gene>
<evidence type="ECO:0000256" key="1">
    <source>
        <dbReference type="ARBA" id="ARBA00007061"/>
    </source>
</evidence>
<dbReference type="AlphaFoldDB" id="A0A1T3P6V1"/>
<protein>
    <submittedName>
        <fullName evidence="8">Hydroxymethylglutaryl-CoA synthase</fullName>
    </submittedName>
</protein>
<dbReference type="Gene3D" id="3.40.47.10">
    <property type="match status" value="2"/>
</dbReference>
<dbReference type="InterPro" id="IPR011554">
    <property type="entry name" value="HMG_CoA_synthase_prok"/>
</dbReference>
<evidence type="ECO:0000256" key="2">
    <source>
        <dbReference type="ARBA" id="ARBA00022679"/>
    </source>
</evidence>
<feature type="domain" description="Hydroxymethylglutaryl-coenzyme A synthase N-terminal" evidence="6">
    <location>
        <begin position="6"/>
        <end position="168"/>
    </location>
</feature>
<feature type="binding site" evidence="4">
    <location>
        <position position="147"/>
    </location>
    <ligand>
        <name>(3S)-3-hydroxy-3-methylglutaryl-CoA</name>
        <dbReference type="ChEBI" id="CHEBI:43074"/>
    </ligand>
</feature>
<dbReference type="EMBL" id="MWQN01000001">
    <property type="protein sequence ID" value="OPC84691.1"/>
    <property type="molecule type" value="Genomic_DNA"/>
</dbReference>
<dbReference type="GO" id="GO:0016747">
    <property type="term" value="F:acyltransferase activity, transferring groups other than amino-acyl groups"/>
    <property type="evidence" value="ECO:0007669"/>
    <property type="project" value="UniProtKB-ARBA"/>
</dbReference>
<evidence type="ECO:0000256" key="3">
    <source>
        <dbReference type="PIRSR" id="PIRSR611554-1"/>
    </source>
</evidence>
<evidence type="ECO:0000259" key="7">
    <source>
        <dbReference type="Pfam" id="PF08540"/>
    </source>
</evidence>